<evidence type="ECO:0000313" key="6">
    <source>
        <dbReference type="Proteomes" id="UP000585474"/>
    </source>
</evidence>
<feature type="repeat" description="PPR" evidence="3">
    <location>
        <begin position="212"/>
        <end position="247"/>
    </location>
</feature>
<protein>
    <submittedName>
        <fullName evidence="5">Pentatricopeptide repeat (PPR) superfamily protein</fullName>
    </submittedName>
</protein>
<dbReference type="GO" id="GO:0008270">
    <property type="term" value="F:zinc ion binding"/>
    <property type="evidence" value="ECO:0007669"/>
    <property type="project" value="InterPro"/>
</dbReference>
<dbReference type="PROSITE" id="PS51375">
    <property type="entry name" value="PPR"/>
    <property type="match status" value="3"/>
</dbReference>
<evidence type="ECO:0000259" key="4">
    <source>
        <dbReference type="Pfam" id="PF14432"/>
    </source>
</evidence>
<dbReference type="GO" id="GO:0003723">
    <property type="term" value="F:RNA binding"/>
    <property type="evidence" value="ECO:0007669"/>
    <property type="project" value="InterPro"/>
</dbReference>
<dbReference type="InterPro" id="IPR002885">
    <property type="entry name" value="PPR_rpt"/>
</dbReference>
<dbReference type="EMBL" id="BJWL01000011">
    <property type="protein sequence ID" value="GFY96944.1"/>
    <property type="molecule type" value="Genomic_DNA"/>
</dbReference>
<dbReference type="InterPro" id="IPR011990">
    <property type="entry name" value="TPR-like_helical_dom_sf"/>
</dbReference>
<dbReference type="Pfam" id="PF20430">
    <property type="entry name" value="Eplus_motif"/>
    <property type="match status" value="1"/>
</dbReference>
<dbReference type="InterPro" id="IPR046848">
    <property type="entry name" value="E_motif"/>
</dbReference>
<evidence type="ECO:0000256" key="1">
    <source>
        <dbReference type="ARBA" id="ARBA00006643"/>
    </source>
</evidence>
<feature type="repeat" description="PPR" evidence="3">
    <location>
        <begin position="146"/>
        <end position="176"/>
    </location>
</feature>
<dbReference type="Proteomes" id="UP000585474">
    <property type="component" value="Unassembled WGS sequence"/>
</dbReference>
<name>A0A7J0FE13_9ERIC</name>
<dbReference type="FunFam" id="1.25.40.10:FF:000031">
    <property type="entry name" value="Pentatricopeptide repeat-containing protein mitochondrial"/>
    <property type="match status" value="1"/>
</dbReference>
<feature type="domain" description="DYW" evidence="4">
    <location>
        <begin position="363"/>
        <end position="454"/>
    </location>
</feature>
<sequence>MATMMASISPPHISPETNPSRSLFENCQSMNHLKQIHSQSIRRGLAYNPIVNSKIITYCRAPCGATEVALGIFQSMKKRHIISWTGIVTRFADAGQIDLAQKYFDQMPGRDFASWTAMIDGYLRLNQFKEVLFLFRALDKNHVNNDIQVANALIDMYFKCGNVEKAVRVFDKMAQKNKFTWTAMIVGHAINGQGKEALDMLSDMLKASITPDEVTYIGVLCACTRTGMVDDGRKFFSSMMTEHGIEPNVTALWVHALPGACRVHKNVEMAERQLNNFFSWEPEDSAVHVLLSNIYAACNRWENLRGVRKMMMDRGIKKTPGCSLIEMNGIVHEFVAGDHSHPQSEEIYSKLDEMIEDLKISRYLPNTLEVSLNIGEEENENVLNRHSEKLAIAFGMISSEPGVTIRIVKNLRMCVDCYLVATLVSRIYNREVIVRDSTLFHHFRNGSCCCKDYW</sequence>
<gene>
    <name evidence="5" type="ORF">Acr_11g0012500</name>
</gene>
<dbReference type="Pfam" id="PF14432">
    <property type="entry name" value="DYW_deaminase"/>
    <property type="match status" value="1"/>
</dbReference>
<dbReference type="Pfam" id="PF20431">
    <property type="entry name" value="E_motif"/>
    <property type="match status" value="1"/>
</dbReference>
<dbReference type="InterPro" id="IPR046960">
    <property type="entry name" value="PPR_At4g14850-like_plant"/>
</dbReference>
<feature type="repeat" description="PPR" evidence="3">
    <location>
        <begin position="177"/>
        <end position="211"/>
    </location>
</feature>
<dbReference type="NCBIfam" id="TIGR00756">
    <property type="entry name" value="PPR"/>
    <property type="match status" value="3"/>
</dbReference>
<keyword evidence="2" id="KW-0677">Repeat</keyword>
<dbReference type="OrthoDB" id="185373at2759"/>
<evidence type="ECO:0000256" key="2">
    <source>
        <dbReference type="ARBA" id="ARBA00022737"/>
    </source>
</evidence>
<reference evidence="5 6" key="1">
    <citation type="submission" date="2019-07" db="EMBL/GenBank/DDBJ databases">
        <title>De Novo Assembly of kiwifruit Actinidia rufa.</title>
        <authorList>
            <person name="Sugita-Konishi S."/>
            <person name="Sato K."/>
            <person name="Mori E."/>
            <person name="Abe Y."/>
            <person name="Kisaki G."/>
            <person name="Hamano K."/>
            <person name="Suezawa K."/>
            <person name="Otani M."/>
            <person name="Fukuda T."/>
            <person name="Manabe T."/>
            <person name="Gomi K."/>
            <person name="Tabuchi M."/>
            <person name="Akimitsu K."/>
            <person name="Kataoka I."/>
        </authorList>
    </citation>
    <scope>NUCLEOTIDE SEQUENCE [LARGE SCALE GENOMIC DNA]</scope>
    <source>
        <strain evidence="6">cv. Fuchu</strain>
    </source>
</reference>
<dbReference type="InterPro" id="IPR032867">
    <property type="entry name" value="DYW_dom"/>
</dbReference>
<dbReference type="Gene3D" id="1.25.40.10">
    <property type="entry name" value="Tetratricopeptide repeat domain"/>
    <property type="match status" value="2"/>
</dbReference>
<dbReference type="Pfam" id="PF01535">
    <property type="entry name" value="PPR"/>
    <property type="match status" value="3"/>
</dbReference>
<dbReference type="AlphaFoldDB" id="A0A7J0FE13"/>
<comment type="similarity">
    <text evidence="1">Belongs to the PPR family. PCMP-H subfamily.</text>
</comment>
<keyword evidence="6" id="KW-1185">Reference proteome</keyword>
<evidence type="ECO:0000256" key="3">
    <source>
        <dbReference type="PROSITE-ProRule" id="PRU00708"/>
    </source>
</evidence>
<dbReference type="SUPFAM" id="SSF48452">
    <property type="entry name" value="TPR-like"/>
    <property type="match status" value="1"/>
</dbReference>
<dbReference type="GO" id="GO:0009451">
    <property type="term" value="P:RNA modification"/>
    <property type="evidence" value="ECO:0007669"/>
    <property type="project" value="InterPro"/>
</dbReference>
<dbReference type="Pfam" id="PF13041">
    <property type="entry name" value="PPR_2"/>
    <property type="match status" value="1"/>
</dbReference>
<dbReference type="InterPro" id="IPR046849">
    <property type="entry name" value="E2_motif"/>
</dbReference>
<proteinExistence type="inferred from homology"/>
<organism evidence="5 6">
    <name type="scientific">Actinidia rufa</name>
    <dbReference type="NCBI Taxonomy" id="165716"/>
    <lineage>
        <taxon>Eukaryota</taxon>
        <taxon>Viridiplantae</taxon>
        <taxon>Streptophyta</taxon>
        <taxon>Embryophyta</taxon>
        <taxon>Tracheophyta</taxon>
        <taxon>Spermatophyta</taxon>
        <taxon>Magnoliopsida</taxon>
        <taxon>eudicotyledons</taxon>
        <taxon>Gunneridae</taxon>
        <taxon>Pentapetalae</taxon>
        <taxon>asterids</taxon>
        <taxon>Ericales</taxon>
        <taxon>Actinidiaceae</taxon>
        <taxon>Actinidia</taxon>
    </lineage>
</organism>
<dbReference type="PANTHER" id="PTHR47926">
    <property type="entry name" value="PENTATRICOPEPTIDE REPEAT-CONTAINING PROTEIN"/>
    <property type="match status" value="1"/>
</dbReference>
<accession>A0A7J0FE13</accession>
<evidence type="ECO:0000313" key="5">
    <source>
        <dbReference type="EMBL" id="GFY96944.1"/>
    </source>
</evidence>
<comment type="caution">
    <text evidence="5">The sequence shown here is derived from an EMBL/GenBank/DDBJ whole genome shotgun (WGS) entry which is preliminary data.</text>
</comment>